<keyword evidence="4" id="KW-1185">Reference proteome</keyword>
<feature type="region of interest" description="Disordered" evidence="1">
    <location>
        <begin position="64"/>
        <end position="83"/>
    </location>
</feature>
<sequence>MLHLLCSCPLLLLVFSERQQEVLLCEVGNGWVEQQARLPCLFHTSTVSAYQALRTQILSLGPRCQSELSPSSTSFSLRKLETH</sequence>
<protein>
    <recommendedName>
        <fullName evidence="5">Secreted protein</fullName>
    </recommendedName>
</protein>
<feature type="compositionally biased region" description="Low complexity" evidence="1">
    <location>
        <begin position="66"/>
        <end position="76"/>
    </location>
</feature>
<dbReference type="Proteomes" id="UP001153269">
    <property type="component" value="Unassembled WGS sequence"/>
</dbReference>
<evidence type="ECO:0000313" key="3">
    <source>
        <dbReference type="EMBL" id="CAB1433005.1"/>
    </source>
</evidence>
<reference evidence="3" key="1">
    <citation type="submission" date="2020-03" db="EMBL/GenBank/DDBJ databases">
        <authorList>
            <person name="Weist P."/>
        </authorList>
    </citation>
    <scope>NUCLEOTIDE SEQUENCE</scope>
</reference>
<evidence type="ECO:0000256" key="1">
    <source>
        <dbReference type="SAM" id="MobiDB-lite"/>
    </source>
</evidence>
<evidence type="ECO:0000256" key="2">
    <source>
        <dbReference type="SAM" id="SignalP"/>
    </source>
</evidence>
<keyword evidence="2" id="KW-0732">Signal</keyword>
<dbReference type="EMBL" id="CADEAL010001503">
    <property type="protein sequence ID" value="CAB1433005.1"/>
    <property type="molecule type" value="Genomic_DNA"/>
</dbReference>
<comment type="caution">
    <text evidence="3">The sequence shown here is derived from an EMBL/GenBank/DDBJ whole genome shotgun (WGS) entry which is preliminary data.</text>
</comment>
<organism evidence="3 4">
    <name type="scientific">Pleuronectes platessa</name>
    <name type="common">European plaice</name>
    <dbReference type="NCBI Taxonomy" id="8262"/>
    <lineage>
        <taxon>Eukaryota</taxon>
        <taxon>Metazoa</taxon>
        <taxon>Chordata</taxon>
        <taxon>Craniata</taxon>
        <taxon>Vertebrata</taxon>
        <taxon>Euteleostomi</taxon>
        <taxon>Actinopterygii</taxon>
        <taxon>Neopterygii</taxon>
        <taxon>Teleostei</taxon>
        <taxon>Neoteleostei</taxon>
        <taxon>Acanthomorphata</taxon>
        <taxon>Carangaria</taxon>
        <taxon>Pleuronectiformes</taxon>
        <taxon>Pleuronectoidei</taxon>
        <taxon>Pleuronectidae</taxon>
        <taxon>Pleuronectes</taxon>
    </lineage>
</organism>
<name>A0A9N7YIS2_PLEPL</name>
<feature type="chain" id="PRO_5040159260" description="Secreted protein" evidence="2">
    <location>
        <begin position="17"/>
        <end position="83"/>
    </location>
</feature>
<evidence type="ECO:0000313" key="4">
    <source>
        <dbReference type="Proteomes" id="UP001153269"/>
    </source>
</evidence>
<feature type="signal peptide" evidence="2">
    <location>
        <begin position="1"/>
        <end position="16"/>
    </location>
</feature>
<dbReference type="AlphaFoldDB" id="A0A9N7YIS2"/>
<accession>A0A9N7YIS2</accession>
<gene>
    <name evidence="3" type="ORF">PLEPLA_LOCUS21093</name>
</gene>
<evidence type="ECO:0008006" key="5">
    <source>
        <dbReference type="Google" id="ProtNLM"/>
    </source>
</evidence>
<proteinExistence type="predicted"/>